<gene>
    <name evidence="7" type="ORF">ACFQ4H_01290</name>
</gene>
<dbReference type="Proteomes" id="UP001597260">
    <property type="component" value="Unassembled WGS sequence"/>
</dbReference>
<dbReference type="InterPro" id="IPR052156">
    <property type="entry name" value="BCAA_Transport_ATP-bd_LivF"/>
</dbReference>
<reference evidence="8" key="1">
    <citation type="journal article" date="2019" name="Int. J. Syst. Evol. Microbiol.">
        <title>The Global Catalogue of Microorganisms (GCM) 10K type strain sequencing project: providing services to taxonomists for standard genome sequencing and annotation.</title>
        <authorList>
            <consortium name="The Broad Institute Genomics Platform"/>
            <consortium name="The Broad Institute Genome Sequencing Center for Infectious Disease"/>
            <person name="Wu L."/>
            <person name="Ma J."/>
        </authorList>
    </citation>
    <scope>NUCLEOTIDE SEQUENCE [LARGE SCALE GENOMIC DNA]</scope>
    <source>
        <strain evidence="8">JCM 31037</strain>
    </source>
</reference>
<evidence type="ECO:0000256" key="2">
    <source>
        <dbReference type="ARBA" id="ARBA00022448"/>
    </source>
</evidence>
<dbReference type="GO" id="GO:0005524">
    <property type="term" value="F:ATP binding"/>
    <property type="evidence" value="ECO:0007669"/>
    <property type="project" value="UniProtKB-KW"/>
</dbReference>
<dbReference type="CDD" id="cd03224">
    <property type="entry name" value="ABC_TM1139_LivF_branched"/>
    <property type="match status" value="1"/>
</dbReference>
<keyword evidence="5" id="KW-0029">Amino-acid transport</keyword>
<dbReference type="RefSeq" id="WP_377565910.1">
    <property type="nucleotide sequence ID" value="NZ_JBHTMP010000001.1"/>
</dbReference>
<protein>
    <submittedName>
        <fullName evidence="7">ABC transporter ATP-binding protein</fullName>
    </submittedName>
</protein>
<proteinExistence type="inferred from homology"/>
<keyword evidence="4 7" id="KW-0067">ATP-binding</keyword>
<keyword evidence="3" id="KW-0547">Nucleotide-binding</keyword>
<organism evidence="7 8">
    <name type="scientific">Micromonospora sonneratiae</name>
    <dbReference type="NCBI Taxonomy" id="1184706"/>
    <lineage>
        <taxon>Bacteria</taxon>
        <taxon>Bacillati</taxon>
        <taxon>Actinomycetota</taxon>
        <taxon>Actinomycetes</taxon>
        <taxon>Micromonosporales</taxon>
        <taxon>Micromonosporaceae</taxon>
        <taxon>Micromonospora</taxon>
    </lineage>
</organism>
<name>A0ABW3Y8K1_9ACTN</name>
<dbReference type="PROSITE" id="PS00211">
    <property type="entry name" value="ABC_TRANSPORTER_1"/>
    <property type="match status" value="1"/>
</dbReference>
<comment type="caution">
    <text evidence="7">The sequence shown here is derived from an EMBL/GenBank/DDBJ whole genome shotgun (WGS) entry which is preliminary data.</text>
</comment>
<dbReference type="SUPFAM" id="SSF52540">
    <property type="entry name" value="P-loop containing nucleoside triphosphate hydrolases"/>
    <property type="match status" value="1"/>
</dbReference>
<accession>A0ABW3Y8K1</accession>
<evidence type="ECO:0000256" key="3">
    <source>
        <dbReference type="ARBA" id="ARBA00022741"/>
    </source>
</evidence>
<evidence type="ECO:0000313" key="8">
    <source>
        <dbReference type="Proteomes" id="UP001597260"/>
    </source>
</evidence>
<dbReference type="PANTHER" id="PTHR43820">
    <property type="entry name" value="HIGH-AFFINITY BRANCHED-CHAIN AMINO ACID TRANSPORT ATP-BINDING PROTEIN LIVF"/>
    <property type="match status" value="1"/>
</dbReference>
<evidence type="ECO:0000259" key="6">
    <source>
        <dbReference type="PROSITE" id="PS50893"/>
    </source>
</evidence>
<sequence>MSTPETNVDQPLLRADQLSFSYGAVCALREVSIVVDTGEAVCVIGPNGAGKSTLARIVGGLARPASGTVRLAGAPLPSRSWKAVTAGVASVLEGRRLFPDLSVRVNLEMGAYSLRLDAAELDRRIERVLALFPALRERIGYRASLLSGGEQQMVAIGRALISEPKLLVLDEPTMGLSPKNSVIVFEALSRLRDEGLALLLIEQNASLALRLSDRGYALRQGQVAHHGTAAQLAEDGLVREIYLGA</sequence>
<evidence type="ECO:0000256" key="1">
    <source>
        <dbReference type="ARBA" id="ARBA00005417"/>
    </source>
</evidence>
<dbReference type="InterPro" id="IPR017871">
    <property type="entry name" value="ABC_transporter-like_CS"/>
</dbReference>
<feature type="domain" description="ABC transporter" evidence="6">
    <location>
        <begin position="13"/>
        <end position="245"/>
    </location>
</feature>
<comment type="similarity">
    <text evidence="1">Belongs to the ABC transporter superfamily.</text>
</comment>
<dbReference type="Pfam" id="PF00005">
    <property type="entry name" value="ABC_tran"/>
    <property type="match status" value="1"/>
</dbReference>
<dbReference type="InterPro" id="IPR027417">
    <property type="entry name" value="P-loop_NTPase"/>
</dbReference>
<dbReference type="PROSITE" id="PS50893">
    <property type="entry name" value="ABC_TRANSPORTER_2"/>
    <property type="match status" value="1"/>
</dbReference>
<keyword evidence="2" id="KW-0813">Transport</keyword>
<dbReference type="InterPro" id="IPR003439">
    <property type="entry name" value="ABC_transporter-like_ATP-bd"/>
</dbReference>
<evidence type="ECO:0000313" key="7">
    <source>
        <dbReference type="EMBL" id="MFD1319715.1"/>
    </source>
</evidence>
<evidence type="ECO:0000256" key="4">
    <source>
        <dbReference type="ARBA" id="ARBA00022840"/>
    </source>
</evidence>
<evidence type="ECO:0000256" key="5">
    <source>
        <dbReference type="ARBA" id="ARBA00022970"/>
    </source>
</evidence>
<dbReference type="PANTHER" id="PTHR43820:SF4">
    <property type="entry name" value="HIGH-AFFINITY BRANCHED-CHAIN AMINO ACID TRANSPORT ATP-BINDING PROTEIN LIVF"/>
    <property type="match status" value="1"/>
</dbReference>
<dbReference type="SMART" id="SM00382">
    <property type="entry name" value="AAA"/>
    <property type="match status" value="1"/>
</dbReference>
<dbReference type="Gene3D" id="3.40.50.300">
    <property type="entry name" value="P-loop containing nucleotide triphosphate hydrolases"/>
    <property type="match status" value="1"/>
</dbReference>
<keyword evidence="8" id="KW-1185">Reference proteome</keyword>
<dbReference type="EMBL" id="JBHTMP010000001">
    <property type="protein sequence ID" value="MFD1319715.1"/>
    <property type="molecule type" value="Genomic_DNA"/>
</dbReference>
<dbReference type="InterPro" id="IPR003593">
    <property type="entry name" value="AAA+_ATPase"/>
</dbReference>